<dbReference type="PANTHER" id="PTHR30346:SF28">
    <property type="entry name" value="HTH-TYPE TRANSCRIPTIONAL REGULATOR CYNR"/>
    <property type="match status" value="1"/>
</dbReference>
<evidence type="ECO:0000259" key="5">
    <source>
        <dbReference type="PROSITE" id="PS50931"/>
    </source>
</evidence>
<sequence length="307" mass="35614">MDLKQLEYIIKIAEEKNITRAAEKLFITQSALNQQLLKLEKELGAQLFLRSRANWQLTRAGEIYIENAKSIMRIKKDTYNQINDLLEKQKGKITIGLTHERGYEMFASVYPIFYKKFPHIKIEPYELTVRQQQHEIMAGNLDLGFLTLQDHQKTKDEYIPICKEEIILAVPGSHPLAHLGAAVGDTLPEIDLQHFHADSFAIMQKGSTLRDLFDQLISEDELNILLETKSCHNLFTMVAEGICCSVIPAIYAKDHHNVKYFSIRQKPTWNIYASYKKGSYLSHPAKEFIRYASFYWNKKCNTLWNNL</sequence>
<name>A0ABX8FDB5_9BACI</name>
<dbReference type="Pfam" id="PF03466">
    <property type="entry name" value="LysR_substrate"/>
    <property type="match status" value="1"/>
</dbReference>
<dbReference type="EMBL" id="CP071709">
    <property type="protein sequence ID" value="QVY62094.1"/>
    <property type="molecule type" value="Genomic_DNA"/>
</dbReference>
<dbReference type="RefSeq" id="WP_214477462.1">
    <property type="nucleotide sequence ID" value="NZ_CP071709.1"/>
</dbReference>
<evidence type="ECO:0000313" key="7">
    <source>
        <dbReference type="Proteomes" id="UP000679247"/>
    </source>
</evidence>
<evidence type="ECO:0000256" key="2">
    <source>
        <dbReference type="ARBA" id="ARBA00023015"/>
    </source>
</evidence>
<dbReference type="InterPro" id="IPR005119">
    <property type="entry name" value="LysR_subst-bd"/>
</dbReference>
<dbReference type="CDD" id="cd05466">
    <property type="entry name" value="PBP2_LTTR_substrate"/>
    <property type="match status" value="1"/>
</dbReference>
<dbReference type="PROSITE" id="PS50931">
    <property type="entry name" value="HTH_LYSR"/>
    <property type="match status" value="1"/>
</dbReference>
<keyword evidence="3" id="KW-0238">DNA-binding</keyword>
<dbReference type="Gene3D" id="1.10.10.10">
    <property type="entry name" value="Winged helix-like DNA-binding domain superfamily/Winged helix DNA-binding domain"/>
    <property type="match status" value="1"/>
</dbReference>
<dbReference type="Pfam" id="PF00126">
    <property type="entry name" value="HTH_1"/>
    <property type="match status" value="1"/>
</dbReference>
<proteinExistence type="inferred from homology"/>
<feature type="domain" description="HTH lysR-type" evidence="5">
    <location>
        <begin position="1"/>
        <end position="58"/>
    </location>
</feature>
<dbReference type="Proteomes" id="UP000679247">
    <property type="component" value="Chromosome"/>
</dbReference>
<dbReference type="InterPro" id="IPR036388">
    <property type="entry name" value="WH-like_DNA-bd_sf"/>
</dbReference>
<protein>
    <submittedName>
        <fullName evidence="6">LysR family transcriptional regulator</fullName>
    </submittedName>
</protein>
<dbReference type="SUPFAM" id="SSF46785">
    <property type="entry name" value="Winged helix' DNA-binding domain"/>
    <property type="match status" value="1"/>
</dbReference>
<evidence type="ECO:0000313" key="6">
    <source>
        <dbReference type="EMBL" id="QVY62094.1"/>
    </source>
</evidence>
<dbReference type="InterPro" id="IPR000847">
    <property type="entry name" value="LysR_HTH_N"/>
</dbReference>
<dbReference type="PRINTS" id="PR00039">
    <property type="entry name" value="HTHLYSR"/>
</dbReference>
<reference evidence="6 7" key="1">
    <citation type="submission" date="2021-03" db="EMBL/GenBank/DDBJ databases">
        <title>The first data on the complete genome of the tetrodotoxin-producing bacterium.</title>
        <authorList>
            <person name="Melnikova D.I."/>
            <person name="Nijland R."/>
            <person name="Magarlamov T.Y."/>
        </authorList>
    </citation>
    <scope>NUCLEOTIDE SEQUENCE [LARGE SCALE GENOMIC DNA]</scope>
    <source>
        <strain evidence="6 7">1839</strain>
    </source>
</reference>
<gene>
    <name evidence="6" type="ORF">J1899_02995</name>
</gene>
<comment type="similarity">
    <text evidence="1">Belongs to the LysR transcriptional regulatory family.</text>
</comment>
<dbReference type="PANTHER" id="PTHR30346">
    <property type="entry name" value="TRANSCRIPTIONAL DUAL REGULATOR HCAR-RELATED"/>
    <property type="match status" value="1"/>
</dbReference>
<evidence type="ECO:0000256" key="1">
    <source>
        <dbReference type="ARBA" id="ARBA00009437"/>
    </source>
</evidence>
<keyword evidence="4" id="KW-0804">Transcription</keyword>
<keyword evidence="7" id="KW-1185">Reference proteome</keyword>
<organism evidence="6 7">
    <name type="scientific">Cytobacillus gottheilii</name>
    <dbReference type="NCBI Taxonomy" id="859144"/>
    <lineage>
        <taxon>Bacteria</taxon>
        <taxon>Bacillati</taxon>
        <taxon>Bacillota</taxon>
        <taxon>Bacilli</taxon>
        <taxon>Bacillales</taxon>
        <taxon>Bacillaceae</taxon>
        <taxon>Cytobacillus</taxon>
    </lineage>
</organism>
<keyword evidence="2" id="KW-0805">Transcription regulation</keyword>
<evidence type="ECO:0000256" key="4">
    <source>
        <dbReference type="ARBA" id="ARBA00023163"/>
    </source>
</evidence>
<dbReference type="Gene3D" id="3.40.190.290">
    <property type="match status" value="1"/>
</dbReference>
<evidence type="ECO:0000256" key="3">
    <source>
        <dbReference type="ARBA" id="ARBA00023125"/>
    </source>
</evidence>
<dbReference type="SUPFAM" id="SSF53850">
    <property type="entry name" value="Periplasmic binding protein-like II"/>
    <property type="match status" value="1"/>
</dbReference>
<dbReference type="InterPro" id="IPR036390">
    <property type="entry name" value="WH_DNA-bd_sf"/>
</dbReference>
<accession>A0ABX8FDB5</accession>